<dbReference type="Proteomes" id="UP000265618">
    <property type="component" value="Unassembled WGS sequence"/>
</dbReference>
<evidence type="ECO:0000313" key="2">
    <source>
        <dbReference type="EMBL" id="GIQ92319.1"/>
    </source>
</evidence>
<evidence type="ECO:0000313" key="3">
    <source>
        <dbReference type="Proteomes" id="UP000265618"/>
    </source>
</evidence>
<dbReference type="Gene3D" id="3.30.1120.30">
    <property type="entry name" value="POLO box domain"/>
    <property type="match status" value="1"/>
</dbReference>
<keyword evidence="3" id="KW-1185">Reference proteome</keyword>
<protein>
    <recommendedName>
        <fullName evidence="1">POLO box domain-containing protein</fullName>
    </recommendedName>
</protein>
<reference evidence="2 3" key="1">
    <citation type="journal article" date="2018" name="PLoS ONE">
        <title>The draft genome of Kipferlia bialata reveals reductive genome evolution in fornicate parasites.</title>
        <authorList>
            <person name="Tanifuji G."/>
            <person name="Takabayashi S."/>
            <person name="Kume K."/>
            <person name="Takagi M."/>
            <person name="Nakayama T."/>
            <person name="Kamikawa R."/>
            <person name="Inagaki Y."/>
            <person name="Hashimoto T."/>
        </authorList>
    </citation>
    <scope>NUCLEOTIDE SEQUENCE [LARGE SCALE GENOMIC DNA]</scope>
    <source>
        <strain evidence="2">NY0173</strain>
    </source>
</reference>
<dbReference type="SUPFAM" id="SSF82615">
    <property type="entry name" value="Polo-box domain"/>
    <property type="match status" value="1"/>
</dbReference>
<dbReference type="InterPro" id="IPR033701">
    <property type="entry name" value="POLO_box_1"/>
</dbReference>
<dbReference type="EMBL" id="BDIP01009424">
    <property type="protein sequence ID" value="GIQ92319.1"/>
    <property type="molecule type" value="Genomic_DNA"/>
</dbReference>
<dbReference type="InterPro" id="IPR000959">
    <property type="entry name" value="POLO_box_dom"/>
</dbReference>
<sequence length="88" mass="10425">IYIYISISWVDYTNKYGFGYQLSDGTIGVVFNDNSRGVISPRGTIYEYYADLKEQIPRRFRFDDSDDVDPYHTRRGYTTMDYLSLYIC</sequence>
<dbReference type="AlphaFoldDB" id="A0A9K3DB60"/>
<name>A0A9K3DB60_9EUKA</name>
<dbReference type="Pfam" id="PF00659">
    <property type="entry name" value="POLO_box"/>
    <property type="match status" value="1"/>
</dbReference>
<dbReference type="PROSITE" id="PS50078">
    <property type="entry name" value="POLO_BOX"/>
    <property type="match status" value="1"/>
</dbReference>
<proteinExistence type="predicted"/>
<dbReference type="CDD" id="cd13118">
    <property type="entry name" value="POLO_box_1"/>
    <property type="match status" value="1"/>
</dbReference>
<dbReference type="OrthoDB" id="408964at2759"/>
<feature type="non-terminal residue" evidence="2">
    <location>
        <position position="1"/>
    </location>
</feature>
<comment type="caution">
    <text evidence="2">The sequence shown here is derived from an EMBL/GenBank/DDBJ whole genome shotgun (WGS) entry which is preliminary data.</text>
</comment>
<feature type="domain" description="POLO box" evidence="1">
    <location>
        <begin position="5"/>
        <end position="88"/>
    </location>
</feature>
<organism evidence="2 3">
    <name type="scientific">Kipferlia bialata</name>
    <dbReference type="NCBI Taxonomy" id="797122"/>
    <lineage>
        <taxon>Eukaryota</taxon>
        <taxon>Metamonada</taxon>
        <taxon>Carpediemonas-like organisms</taxon>
        <taxon>Kipferlia</taxon>
    </lineage>
</organism>
<feature type="non-terminal residue" evidence="2">
    <location>
        <position position="88"/>
    </location>
</feature>
<evidence type="ECO:0000259" key="1">
    <source>
        <dbReference type="PROSITE" id="PS50078"/>
    </source>
</evidence>
<accession>A0A9K3DB60</accession>
<dbReference type="InterPro" id="IPR036947">
    <property type="entry name" value="POLO_box_dom_sf"/>
</dbReference>
<gene>
    <name evidence="2" type="ORF">KIPB_016014</name>
</gene>